<dbReference type="EMBL" id="UASJ01000001">
    <property type="protein sequence ID" value="SQB65205.1"/>
    <property type="molecule type" value="Genomic_DNA"/>
</dbReference>
<dbReference type="Pfam" id="PF14096">
    <property type="entry name" value="DUF4274"/>
    <property type="match status" value="1"/>
</dbReference>
<gene>
    <name evidence="2" type="ORF">NCTC11820_01387</name>
</gene>
<accession>A0A2X2YXK0</accession>
<evidence type="ECO:0000259" key="1">
    <source>
        <dbReference type="Pfam" id="PF14096"/>
    </source>
</evidence>
<protein>
    <recommendedName>
        <fullName evidence="1">DUF4274 domain-containing protein</fullName>
    </recommendedName>
</protein>
<proteinExistence type="predicted"/>
<dbReference type="OMA" id="WHRFAAR"/>
<reference evidence="2 3" key="1">
    <citation type="submission" date="2018-06" db="EMBL/GenBank/DDBJ databases">
        <authorList>
            <consortium name="Pathogen Informatics"/>
            <person name="Doyle S."/>
        </authorList>
    </citation>
    <scope>NUCLEOTIDE SEQUENCE [LARGE SCALE GENOMIC DNA]</scope>
    <source>
        <strain evidence="2 3">NCTC11820</strain>
    </source>
</reference>
<organism evidence="2 3">
    <name type="scientific">Mobiluncus curtisii</name>
    <dbReference type="NCBI Taxonomy" id="2051"/>
    <lineage>
        <taxon>Bacteria</taxon>
        <taxon>Bacillati</taxon>
        <taxon>Actinomycetota</taxon>
        <taxon>Actinomycetes</taxon>
        <taxon>Actinomycetales</taxon>
        <taxon>Actinomycetaceae</taxon>
        <taxon>Mobiluncus</taxon>
    </lineage>
</organism>
<evidence type="ECO:0000313" key="2">
    <source>
        <dbReference type="EMBL" id="SQB65205.1"/>
    </source>
</evidence>
<dbReference type="Proteomes" id="UP000250245">
    <property type="component" value="Unassembled WGS sequence"/>
</dbReference>
<dbReference type="RefSeq" id="WP_004009151.1">
    <property type="nucleotide sequence ID" value="NZ_CP068112.1"/>
</dbReference>
<dbReference type="InterPro" id="IPR025369">
    <property type="entry name" value="DUF4274"/>
</dbReference>
<dbReference type="AlphaFoldDB" id="A0A2X2YXK0"/>
<name>A0A2X2YXK0_9ACTO</name>
<evidence type="ECO:0000313" key="3">
    <source>
        <dbReference type="Proteomes" id="UP000250245"/>
    </source>
</evidence>
<dbReference type="GeneID" id="55565333"/>
<feature type="domain" description="DUF4274" evidence="1">
    <location>
        <begin position="39"/>
        <end position="117"/>
    </location>
</feature>
<sequence>MLKIEDILREDFDWENVEIDENEFVELEKQLIINYLKKNSPKERQLLAIDWNFDNSKEVIKWIAEQPDTDKGTALFLYWYMDPQFFKKYENRKECAEEGSWALEDFDIVETLEKNYISGYYKNQKYAFDPKNDPYNSDYDWTEEVGVEEMKREIPKEMYMALDGEVLESPNWEEGIPAALSEIMDKLCDALDE</sequence>